<dbReference type="EMBL" id="BMDX01000010">
    <property type="protein sequence ID" value="GGA79231.1"/>
    <property type="molecule type" value="Genomic_DNA"/>
</dbReference>
<evidence type="ECO:0000313" key="2">
    <source>
        <dbReference type="Proteomes" id="UP000619743"/>
    </source>
</evidence>
<dbReference type="OrthoDB" id="8477673at2"/>
<dbReference type="Proteomes" id="UP000619743">
    <property type="component" value="Unassembled WGS sequence"/>
</dbReference>
<accession>A0A8J2U5E7</accession>
<dbReference type="AlphaFoldDB" id="A0A8J2U5E7"/>
<organism evidence="1 2">
    <name type="scientific">Neiella marina</name>
    <dbReference type="NCBI Taxonomy" id="508461"/>
    <lineage>
        <taxon>Bacteria</taxon>
        <taxon>Pseudomonadati</taxon>
        <taxon>Pseudomonadota</taxon>
        <taxon>Gammaproteobacteria</taxon>
        <taxon>Alteromonadales</taxon>
        <taxon>Echinimonadaceae</taxon>
        <taxon>Neiella</taxon>
    </lineage>
</organism>
<evidence type="ECO:0000313" key="1">
    <source>
        <dbReference type="EMBL" id="GGA79231.1"/>
    </source>
</evidence>
<keyword evidence="2" id="KW-1185">Reference proteome</keyword>
<sequence>MATQGCSSIAKGVTEAVLEQDQNSYKRQCHVYGAPFDGLNQNWSNQNPYENRELRLLVIHGAGDYPSGYADAMSFALAQRMGLTRVDARPRKLELNRIDTGVNNGGSGRSLGQLNVSRFRNAQDNRQLLVFELSWTDIAAADKAELAFDESTAMTSQRVSVNRQLKEMVNMHASDPMIYMGPTGDQIRESVETATCLMTQSSWQQLQPEGVFDCQNYHQKTFSHEVNYAVITHSMGSRIIIDVIQGAAERGESGQGFNPAFKDKVLNIYMLSNQLQLFQLGRPAPEATMNDSEYCLAKGTHADNRLVKQTRLVSITDPNDLFSYTVPQSFVDDYIDPRLCPSLVNVVTEVAAPINLLGLARVAEPMAAHKSYFTDTKVLDVIVFGLNGALTSDDGHEACQWHDVVN</sequence>
<gene>
    <name evidence="1" type="ORF">GCM10011369_21470</name>
</gene>
<proteinExistence type="predicted"/>
<comment type="caution">
    <text evidence="1">The sequence shown here is derived from an EMBL/GenBank/DDBJ whole genome shotgun (WGS) entry which is preliminary data.</text>
</comment>
<dbReference type="RefSeq" id="WP_143824528.1">
    <property type="nucleotide sequence ID" value="NZ_NGNS01000010.1"/>
</dbReference>
<reference evidence="2" key="1">
    <citation type="journal article" date="2019" name="Int. J. Syst. Evol. Microbiol.">
        <title>The Global Catalogue of Microorganisms (GCM) 10K type strain sequencing project: providing services to taxonomists for standard genome sequencing and annotation.</title>
        <authorList>
            <consortium name="The Broad Institute Genomics Platform"/>
            <consortium name="The Broad Institute Genome Sequencing Center for Infectious Disease"/>
            <person name="Wu L."/>
            <person name="Ma J."/>
        </authorList>
    </citation>
    <scope>NUCLEOTIDE SEQUENCE [LARGE SCALE GENOMIC DNA]</scope>
    <source>
        <strain evidence="2">CGMCC 1.10130</strain>
    </source>
</reference>
<name>A0A8J2U5E7_9GAMM</name>
<protein>
    <submittedName>
        <fullName evidence="1">Uncharacterized protein</fullName>
    </submittedName>
</protein>